<name>A0ACB8RAI0_9AGAM</name>
<dbReference type="EMBL" id="MU276141">
    <property type="protein sequence ID" value="KAI0041141.1"/>
    <property type="molecule type" value="Genomic_DNA"/>
</dbReference>
<comment type="caution">
    <text evidence="1">The sequence shown here is derived from an EMBL/GenBank/DDBJ whole genome shotgun (WGS) entry which is preliminary data.</text>
</comment>
<gene>
    <name evidence="1" type="ORF">FA95DRAFT_768658</name>
</gene>
<protein>
    <submittedName>
        <fullName evidence="1">Uncharacterized protein</fullName>
    </submittedName>
</protein>
<reference evidence="1" key="1">
    <citation type="submission" date="2021-02" db="EMBL/GenBank/DDBJ databases">
        <authorList>
            <consortium name="DOE Joint Genome Institute"/>
            <person name="Ahrendt S."/>
            <person name="Looney B.P."/>
            <person name="Miyauchi S."/>
            <person name="Morin E."/>
            <person name="Drula E."/>
            <person name="Courty P.E."/>
            <person name="Chicoki N."/>
            <person name="Fauchery L."/>
            <person name="Kohler A."/>
            <person name="Kuo A."/>
            <person name="Labutti K."/>
            <person name="Pangilinan J."/>
            <person name="Lipzen A."/>
            <person name="Riley R."/>
            <person name="Andreopoulos W."/>
            <person name="He G."/>
            <person name="Johnson J."/>
            <person name="Barry K.W."/>
            <person name="Grigoriev I.V."/>
            <person name="Nagy L."/>
            <person name="Hibbett D."/>
            <person name="Henrissat B."/>
            <person name="Matheny P.B."/>
            <person name="Labbe J."/>
            <person name="Martin F."/>
        </authorList>
    </citation>
    <scope>NUCLEOTIDE SEQUENCE</scope>
    <source>
        <strain evidence="1">FP105234-sp</strain>
    </source>
</reference>
<evidence type="ECO:0000313" key="2">
    <source>
        <dbReference type="Proteomes" id="UP000814033"/>
    </source>
</evidence>
<dbReference type="Proteomes" id="UP000814033">
    <property type="component" value="Unassembled WGS sequence"/>
</dbReference>
<keyword evidence="2" id="KW-1185">Reference proteome</keyword>
<proteinExistence type="predicted"/>
<sequence>MRPSVHHLLRPAAASMIHGPSSCYVADGPRVPRSSGWRGVAVSGSLRRRLAAWTIYVRLPSSHSHSIVLNLARLHRATNLSGIFANVLSTTAALAFFSPTLKRIQPKPLAPLMPPHPNTPSQQPVSARPSRTRSRRPRSSARTVRTAHTATRTACTQHTERATGPSCSRSTACASARARAGRSAWYSSRASTAYARGTHRPRRGKGDAFYQLQDALGAQSMPPRSSCSPWHLMSRSLRPHPSSTFNRRQEAAHMARTTRPRSLASPLCGRRWRRGRRRWAGPPHLLAPPTLFLPPPVTVCEAALGPVRVDEAFAKAALLALGLSWRLPPFSALSLLRVELRGLRHAVPLAGSTWTTRSRRQRCSRCCPASAPAANELLYFVHDTYARGGRRVH</sequence>
<reference evidence="1" key="2">
    <citation type="journal article" date="2022" name="New Phytol.">
        <title>Evolutionary transition to the ectomycorrhizal habit in the genomes of a hyperdiverse lineage of mushroom-forming fungi.</title>
        <authorList>
            <person name="Looney B."/>
            <person name="Miyauchi S."/>
            <person name="Morin E."/>
            <person name="Drula E."/>
            <person name="Courty P.E."/>
            <person name="Kohler A."/>
            <person name="Kuo A."/>
            <person name="LaButti K."/>
            <person name="Pangilinan J."/>
            <person name="Lipzen A."/>
            <person name="Riley R."/>
            <person name="Andreopoulos W."/>
            <person name="He G."/>
            <person name="Johnson J."/>
            <person name="Nolan M."/>
            <person name="Tritt A."/>
            <person name="Barry K.W."/>
            <person name="Grigoriev I.V."/>
            <person name="Nagy L.G."/>
            <person name="Hibbett D."/>
            <person name="Henrissat B."/>
            <person name="Matheny P.B."/>
            <person name="Labbe J."/>
            <person name="Martin F.M."/>
        </authorList>
    </citation>
    <scope>NUCLEOTIDE SEQUENCE</scope>
    <source>
        <strain evidence="1">FP105234-sp</strain>
    </source>
</reference>
<evidence type="ECO:0000313" key="1">
    <source>
        <dbReference type="EMBL" id="KAI0041141.1"/>
    </source>
</evidence>
<organism evidence="1 2">
    <name type="scientific">Auriscalpium vulgare</name>
    <dbReference type="NCBI Taxonomy" id="40419"/>
    <lineage>
        <taxon>Eukaryota</taxon>
        <taxon>Fungi</taxon>
        <taxon>Dikarya</taxon>
        <taxon>Basidiomycota</taxon>
        <taxon>Agaricomycotina</taxon>
        <taxon>Agaricomycetes</taxon>
        <taxon>Russulales</taxon>
        <taxon>Auriscalpiaceae</taxon>
        <taxon>Auriscalpium</taxon>
    </lineage>
</organism>
<accession>A0ACB8RAI0</accession>